<dbReference type="EMBL" id="JBEPSH010000001">
    <property type="protein sequence ID" value="MET4575110.1"/>
    <property type="molecule type" value="Genomic_DNA"/>
</dbReference>
<accession>A0ABV2Q254</accession>
<dbReference type="Pfam" id="PF00849">
    <property type="entry name" value="PseudoU_synth_2"/>
    <property type="match status" value="1"/>
</dbReference>
<organism evidence="2 3">
    <name type="scientific">Ottowia thiooxydans</name>
    <dbReference type="NCBI Taxonomy" id="219182"/>
    <lineage>
        <taxon>Bacteria</taxon>
        <taxon>Pseudomonadati</taxon>
        <taxon>Pseudomonadota</taxon>
        <taxon>Betaproteobacteria</taxon>
        <taxon>Burkholderiales</taxon>
        <taxon>Comamonadaceae</taxon>
        <taxon>Ottowia</taxon>
    </lineage>
</organism>
<protein>
    <submittedName>
        <fullName evidence="2">tRNA pseudouridine32 synthase/23S rRNA pseudouridine746 synthase</fullName>
        <ecNumber evidence="2">5.4.99.28</ecNumber>
        <ecNumber evidence="2">5.4.99.29</ecNumber>
    </submittedName>
</protein>
<dbReference type="Proteomes" id="UP001549320">
    <property type="component" value="Unassembled WGS sequence"/>
</dbReference>
<reference evidence="2 3" key="1">
    <citation type="submission" date="2024-06" db="EMBL/GenBank/DDBJ databases">
        <title>Sorghum-associated microbial communities from plants grown in Nebraska, USA.</title>
        <authorList>
            <person name="Schachtman D."/>
        </authorList>
    </citation>
    <scope>NUCLEOTIDE SEQUENCE [LARGE SCALE GENOMIC DNA]</scope>
    <source>
        <strain evidence="2 3">2709</strain>
    </source>
</reference>
<dbReference type="PANTHER" id="PTHR21600:SF84">
    <property type="entry name" value="PSEUDOURIDINE SYNTHASE RSUA_RLUA-LIKE DOMAIN-CONTAINING PROTEIN"/>
    <property type="match status" value="1"/>
</dbReference>
<feature type="domain" description="Pseudouridine synthase RsuA/RluA-like" evidence="1">
    <location>
        <begin position="101"/>
        <end position="248"/>
    </location>
</feature>
<keyword evidence="2" id="KW-0413">Isomerase</keyword>
<sequence>MAHAARPFNLPLRDGVSASTVAIPTASWPTVLDFLSERFPVLTRDDWAARLLAGEVVGDDGQAVAATAACQPGQRLHYYRSQTNEPEVLQSETIVFQDEWLVVADKPHFMPVIPGGPYLHRSLVVRLKRRLGLEHLSPLHRIDRETAGLVAFAVQPATRASYQALFRDRKVDKVYEAVAPFRPELALPHTHISRLETDPERFFLSREVAGEANSHTRIELAAVRGEHAHYKLRPITGQRHQLRVHMAALGVPILGDAFYPRVLRGPGEPDDTEHPLQLLASQLAFNDPITGQRREFTSGLKLQQSGI</sequence>
<gene>
    <name evidence="2" type="ORF">ABIE13_000207</name>
</gene>
<comment type="caution">
    <text evidence="2">The sequence shown here is derived from an EMBL/GenBank/DDBJ whole genome shotgun (WGS) entry which is preliminary data.</text>
</comment>
<evidence type="ECO:0000259" key="1">
    <source>
        <dbReference type="Pfam" id="PF00849"/>
    </source>
</evidence>
<dbReference type="InterPro" id="IPR020103">
    <property type="entry name" value="PsdUridine_synth_cat_dom_sf"/>
</dbReference>
<evidence type="ECO:0000313" key="3">
    <source>
        <dbReference type="Proteomes" id="UP001549320"/>
    </source>
</evidence>
<dbReference type="RefSeq" id="WP_354440371.1">
    <property type="nucleotide sequence ID" value="NZ_JBEPSH010000001.1"/>
</dbReference>
<dbReference type="EC" id="5.4.99.29" evidence="2"/>
<keyword evidence="3" id="KW-1185">Reference proteome</keyword>
<dbReference type="PANTHER" id="PTHR21600">
    <property type="entry name" value="MITOCHONDRIAL RNA PSEUDOURIDINE SYNTHASE"/>
    <property type="match status" value="1"/>
</dbReference>
<dbReference type="EC" id="5.4.99.28" evidence="2"/>
<dbReference type="InterPro" id="IPR006145">
    <property type="entry name" value="PsdUridine_synth_RsuA/RluA"/>
</dbReference>
<dbReference type="GO" id="GO:0160142">
    <property type="term" value="F:23S rRNA pseudouridine(746) synthase activity"/>
    <property type="evidence" value="ECO:0007669"/>
    <property type="project" value="UniProtKB-EC"/>
</dbReference>
<dbReference type="InterPro" id="IPR050188">
    <property type="entry name" value="RluA_PseudoU_synthase"/>
</dbReference>
<dbReference type="GO" id="GO:0160151">
    <property type="term" value="F:tRNA pseudouridine(32) synthase activity"/>
    <property type="evidence" value="ECO:0007669"/>
    <property type="project" value="UniProtKB-EC"/>
</dbReference>
<dbReference type="Gene3D" id="3.30.2350.10">
    <property type="entry name" value="Pseudouridine synthase"/>
    <property type="match status" value="1"/>
</dbReference>
<proteinExistence type="predicted"/>
<name>A0ABV2Q254_9BURK</name>
<evidence type="ECO:0000313" key="2">
    <source>
        <dbReference type="EMBL" id="MET4575110.1"/>
    </source>
</evidence>
<dbReference type="SUPFAM" id="SSF55120">
    <property type="entry name" value="Pseudouridine synthase"/>
    <property type="match status" value="1"/>
</dbReference>